<protein>
    <submittedName>
        <fullName evidence="1">Mu-like prophage FluMu defective tail fiber protein</fullName>
    </submittedName>
</protein>
<sequence>MVSRRRIIKAVSLIPFFNFHSIFAAPFSISKMEKCDSIESLRQLAPQKIGQLIYVVSYSPGISVGGGIFVSQKNEASLPDDSGVLIHTENNMMWSRVDASSYKKNIKKPEWYGCIGDGKTDDSESFQRMLRSLKDGDVIELKKKASYFNALPNRQSRWIIRKNNITIIGNGAIIARRPTSEATKEIDDGNLATLKVTGNNFTVLGELTITGNEKKMPLVDKKLRIIGSSLYSRGYVSSHGLFLENVNGATLSKGLVCCDAVFPCYVLGSNNVSIKGKYNNSGQVYPVVGTDLQIGSGVKIAKTKNFIVDISSDNCAYCGCEIEPYSEMGDVSVFSSNAYMYGCIIHRNSCNMKIEIKAVDSLNAALRISAGSSNIKGNVYAYNCKNACLITSENDSVCEGIVIDIHTQNTVESELISMNVNNKSPSTRNSLITITPIKSKLELKMNKMNSDYLKTPSLLDAVSSAPIIRIDNAQDSNITLNTTKTNRKIDIKNSSNLGVNLTNIRLDSVSIMNVNNKNLKIKN</sequence>
<proteinExistence type="predicted"/>
<evidence type="ECO:0000313" key="2">
    <source>
        <dbReference type="Proteomes" id="UP000006859"/>
    </source>
</evidence>
<dbReference type="InterPro" id="IPR011050">
    <property type="entry name" value="Pectin_lyase_fold/virulence"/>
</dbReference>
<dbReference type="Proteomes" id="UP000006859">
    <property type="component" value="Chromosome"/>
</dbReference>
<gene>
    <name evidence="1" type="ordered locus">Dda3937_03266</name>
</gene>
<name>E0SFU7_DICD3</name>
<dbReference type="AlphaFoldDB" id="E0SFU7"/>
<reference evidence="1 2" key="1">
    <citation type="journal article" date="2011" name="J. Bacteriol.">
        <title>Genome sequence of the plant-pathogenic bacterium Dickeya dadantii 3937.</title>
        <authorList>
            <person name="Glasner J.D."/>
            <person name="Yang C.H."/>
            <person name="Reverchon S."/>
            <person name="Hugouvieux-Cotte-Pattat N."/>
            <person name="Condemine G."/>
            <person name="Bohin J.P."/>
            <person name="Van Gijsegem F."/>
            <person name="Yang S."/>
            <person name="Franza T."/>
            <person name="Expert D."/>
            <person name="Plunkett G. III"/>
            <person name="San Francisco M.J."/>
            <person name="Charkowski A.O."/>
            <person name="Py B."/>
            <person name="Bell K."/>
            <person name="Rauscher L."/>
            <person name="Rodriguez-Palenzuela P."/>
            <person name="Toussaint A."/>
            <person name="Holeva M.C."/>
            <person name="He S.Y."/>
            <person name="Douet V."/>
            <person name="Boccara M."/>
            <person name="Blanco C."/>
            <person name="Toth I."/>
            <person name="Anderson B.D."/>
            <person name="Biehl B.S."/>
            <person name="Mau B."/>
            <person name="Flynn S.M."/>
            <person name="Barras F."/>
            <person name="Lindeberg M."/>
            <person name="Birch P.R."/>
            <person name="Tsuyumu S."/>
            <person name="Shi X."/>
            <person name="Hibbing M."/>
            <person name="Yap M.N."/>
            <person name="Carpentier M."/>
            <person name="Dassa E."/>
            <person name="Umehara M."/>
            <person name="Kim J.F."/>
            <person name="Rusch M."/>
            <person name="Soni P."/>
            <person name="Mayhew G.F."/>
            <person name="Fouts D.E."/>
            <person name="Gill S.R."/>
            <person name="Blattner F.R."/>
            <person name="Keen N.T."/>
            <person name="Perna N.T."/>
        </authorList>
    </citation>
    <scope>NUCLEOTIDE SEQUENCE [LARGE SCALE GENOMIC DNA]</scope>
    <source>
        <strain evidence="1 2">3937</strain>
    </source>
</reference>
<dbReference type="InterPro" id="IPR012334">
    <property type="entry name" value="Pectin_lyas_fold"/>
</dbReference>
<evidence type="ECO:0000313" key="1">
    <source>
        <dbReference type="EMBL" id="ADM97620.1"/>
    </source>
</evidence>
<dbReference type="HOGENOM" id="CLU_572101_0_0_6"/>
<dbReference type="EMBL" id="CP002038">
    <property type="protein sequence ID" value="ADM97620.1"/>
    <property type="molecule type" value="Genomic_DNA"/>
</dbReference>
<dbReference type="KEGG" id="ddd:Dda3937_03266"/>
<dbReference type="eggNOG" id="COG5301">
    <property type="taxonomic scope" value="Bacteria"/>
</dbReference>
<dbReference type="Gene3D" id="2.160.20.10">
    <property type="entry name" value="Single-stranded right-handed beta-helix, Pectin lyase-like"/>
    <property type="match status" value="1"/>
</dbReference>
<accession>E0SFU7</accession>
<dbReference type="STRING" id="198628.Dda3937_03266"/>
<organism evidence="1 2">
    <name type="scientific">Dickeya dadantii (strain 3937)</name>
    <name type="common">Erwinia chrysanthemi (strain 3937)</name>
    <dbReference type="NCBI Taxonomy" id="198628"/>
    <lineage>
        <taxon>Bacteria</taxon>
        <taxon>Pseudomonadati</taxon>
        <taxon>Pseudomonadota</taxon>
        <taxon>Gammaproteobacteria</taxon>
        <taxon>Enterobacterales</taxon>
        <taxon>Pectobacteriaceae</taxon>
        <taxon>Dickeya</taxon>
    </lineage>
</organism>
<keyword evidence="2" id="KW-1185">Reference proteome</keyword>
<dbReference type="SUPFAM" id="SSF51126">
    <property type="entry name" value="Pectin lyase-like"/>
    <property type="match status" value="1"/>
</dbReference>